<keyword evidence="3" id="KW-0175">Coiled coil</keyword>
<dbReference type="EMBL" id="JAGRRH010000015">
    <property type="protein sequence ID" value="KAG7356702.1"/>
    <property type="molecule type" value="Genomic_DNA"/>
</dbReference>
<keyword evidence="7" id="KW-1185">Reference proteome</keyword>
<feature type="region of interest" description="Disordered" evidence="4">
    <location>
        <begin position="625"/>
        <end position="653"/>
    </location>
</feature>
<feature type="compositionally biased region" description="Polar residues" evidence="4">
    <location>
        <begin position="641"/>
        <end position="653"/>
    </location>
</feature>
<evidence type="ECO:0000259" key="5">
    <source>
        <dbReference type="PROSITE" id="PS50290"/>
    </source>
</evidence>
<dbReference type="PANTHER" id="PTHR10048:SF22">
    <property type="entry name" value="PHOSPHATIDYLINOSITOL 4-KINASE BETA"/>
    <property type="match status" value="1"/>
</dbReference>
<feature type="region of interest" description="Disordered" evidence="4">
    <location>
        <begin position="155"/>
        <end position="175"/>
    </location>
</feature>
<dbReference type="AlphaFoldDB" id="A0A9K3L754"/>
<comment type="caution">
    <text evidence="6">The sequence shown here is derived from an EMBL/GenBank/DDBJ whole genome shotgun (WGS) entry which is preliminary data.</text>
</comment>
<feature type="region of interest" description="Disordered" evidence="4">
    <location>
        <begin position="38"/>
        <end position="79"/>
    </location>
</feature>
<dbReference type="OrthoDB" id="10264149at2759"/>
<dbReference type="Pfam" id="PF00454">
    <property type="entry name" value="PI3_PI4_kinase"/>
    <property type="match status" value="1"/>
</dbReference>
<dbReference type="PROSITE" id="PS50290">
    <property type="entry name" value="PI3_4_KINASE_3"/>
    <property type="match status" value="1"/>
</dbReference>
<accession>A0A9K3L754</accession>
<dbReference type="GO" id="GO:0005737">
    <property type="term" value="C:cytoplasm"/>
    <property type="evidence" value="ECO:0007669"/>
    <property type="project" value="TreeGrafter"/>
</dbReference>
<organism evidence="6 7">
    <name type="scientific">Nitzschia inconspicua</name>
    <dbReference type="NCBI Taxonomy" id="303405"/>
    <lineage>
        <taxon>Eukaryota</taxon>
        <taxon>Sar</taxon>
        <taxon>Stramenopiles</taxon>
        <taxon>Ochrophyta</taxon>
        <taxon>Bacillariophyta</taxon>
        <taxon>Bacillariophyceae</taxon>
        <taxon>Bacillariophycidae</taxon>
        <taxon>Bacillariales</taxon>
        <taxon>Bacillariaceae</taxon>
        <taxon>Nitzschia</taxon>
    </lineage>
</organism>
<dbReference type="PANTHER" id="PTHR10048">
    <property type="entry name" value="PHOSPHATIDYLINOSITOL KINASE"/>
    <property type="match status" value="1"/>
</dbReference>
<gene>
    <name evidence="6" type="ORF">IV203_001388</name>
</gene>
<reference evidence="6" key="1">
    <citation type="journal article" date="2021" name="Sci. Rep.">
        <title>Diploid genomic architecture of Nitzschia inconspicua, an elite biomass production diatom.</title>
        <authorList>
            <person name="Oliver A."/>
            <person name="Podell S."/>
            <person name="Pinowska A."/>
            <person name="Traller J.C."/>
            <person name="Smith S.R."/>
            <person name="McClure R."/>
            <person name="Beliaev A."/>
            <person name="Bohutskyi P."/>
            <person name="Hill E.A."/>
            <person name="Rabines A."/>
            <person name="Zheng H."/>
            <person name="Allen L.Z."/>
            <person name="Kuo A."/>
            <person name="Grigoriev I.V."/>
            <person name="Allen A.E."/>
            <person name="Hazlebeck D."/>
            <person name="Allen E.E."/>
        </authorList>
    </citation>
    <scope>NUCLEOTIDE SEQUENCE</scope>
    <source>
        <strain evidence="6">Hildebrandi</strain>
    </source>
</reference>
<proteinExistence type="predicted"/>
<evidence type="ECO:0000256" key="2">
    <source>
        <dbReference type="ARBA" id="ARBA00022777"/>
    </source>
</evidence>
<protein>
    <submittedName>
        <fullName evidence="6">Phosphatidylinositol 3- and 4-kinase</fullName>
    </submittedName>
</protein>
<dbReference type="SMART" id="SM00146">
    <property type="entry name" value="PI3Kc"/>
    <property type="match status" value="1"/>
</dbReference>
<name>A0A9K3L754_9STRA</name>
<dbReference type="InterPro" id="IPR015433">
    <property type="entry name" value="PI3/4_kinase"/>
</dbReference>
<feature type="compositionally biased region" description="Low complexity" evidence="4">
    <location>
        <begin position="56"/>
        <end position="79"/>
    </location>
</feature>
<evidence type="ECO:0000256" key="3">
    <source>
        <dbReference type="SAM" id="Coils"/>
    </source>
</evidence>
<dbReference type="GO" id="GO:0004430">
    <property type="term" value="F:1-phosphatidylinositol 4-kinase activity"/>
    <property type="evidence" value="ECO:0007669"/>
    <property type="project" value="TreeGrafter"/>
</dbReference>
<sequence>MFDVTNFLMRWLFLSNLIRDAIDIQTLPYNPPVTSVTNIHPPRHHNYHDVPPHSTYHQAPQHSQYQHHSSPPSVSSLSTATSVSCEDEWRDHCMRGIASYPPGTQRLLILDAMRAELVEQLSWSLQQADQTVEEYETLRRRERELEWRKSQPKLKEQKAFSSSGSTETDGWSDDPYMDADIEILKSFEKQTTSNSDVEENDNPSSVEATIEATTEEKQAVLVISNNGTVKTDEMTQDSTLASPSFGEFSDDCHGDDRNSQISAEQAEDAQKTIRVVRDYLPQLVSVVLNSPPAFDPNLIDPVDKLRQIILRRCVEDANWGVDMCWLLEAEVGRAWKTLFEHRQQTGRRLIVVLPAEKAAVLAKIGSSKKEAFDLLQDAEQATAFGYTIPMDEDLFYHGPHYFNQQQHRGQHHQKSDPARLPSSLSLRRCSHFGDTMHFIDRLTKVSLDLRRVSSLHREAYLQDCLREMNRRVRRRMVTRGDVSLDVEDHRGPDDWPLITDITADMLRYSVHLPVDPKQNKRWPGGVPATDVTSPGAVRVLNIVVEESRILASRERCPYLVHLEVAETGLRGSDSRLYASGAPGIGATIEEALALTAQASSICASSGANMGALAYGNYHIPSELLSSSSVNPTRMSSRRENSTTTEDSAPSNRMTMPRGGWQAHEAFYNPEDFFDANPYDSVRQNEYKQLHEEMHNEVGMMEQPAEQRSQFLSTREVLLDKVFGQPWAEKCEEIRQASPYGKVQGWRLASFIVKAGEDIRREALVMQIITKLNEWFTEEIPEADRPSMRPYTIMCVGGDAGVVECLSDAKSVDELKKRTDNFVSLRDYFERAYGPPTMYNGHYGAVNPSAITGEEIPTFEKAQDNFLRSLVGYSVVCYILQIKDRHNANILMDRQGHIMHIDFGYVLGDTPKMGKVPIFSERAPFKLSGEFWDVLGGFKKGGLGVRFLVMFQRALECASAHAEEIESLVEATMLTLTRSPRQARNLAAGVKNRLRLRGGPGSKELQAFVIELVNAALTSWGTTTYDWLQRNMNGYE</sequence>
<feature type="coiled-coil region" evidence="3">
    <location>
        <begin position="118"/>
        <end position="148"/>
    </location>
</feature>
<dbReference type="InterPro" id="IPR018936">
    <property type="entry name" value="PI3/4_kinase_CS"/>
</dbReference>
<dbReference type="PROSITE" id="PS00916">
    <property type="entry name" value="PI3_4_KINASE_2"/>
    <property type="match status" value="1"/>
</dbReference>
<dbReference type="InterPro" id="IPR000403">
    <property type="entry name" value="PI3/4_kinase_cat_dom"/>
</dbReference>
<dbReference type="GO" id="GO:0048015">
    <property type="term" value="P:phosphatidylinositol-mediated signaling"/>
    <property type="evidence" value="ECO:0007669"/>
    <property type="project" value="TreeGrafter"/>
</dbReference>
<reference evidence="6" key="2">
    <citation type="submission" date="2021-04" db="EMBL/GenBank/DDBJ databases">
        <authorList>
            <person name="Podell S."/>
        </authorList>
    </citation>
    <scope>NUCLEOTIDE SEQUENCE</scope>
    <source>
        <strain evidence="6">Hildebrandi</strain>
    </source>
</reference>
<evidence type="ECO:0000256" key="1">
    <source>
        <dbReference type="ARBA" id="ARBA00022679"/>
    </source>
</evidence>
<dbReference type="GO" id="GO:0046854">
    <property type="term" value="P:phosphatidylinositol phosphate biosynthetic process"/>
    <property type="evidence" value="ECO:0007669"/>
    <property type="project" value="InterPro"/>
</dbReference>
<keyword evidence="2" id="KW-0418">Kinase</keyword>
<feature type="compositionally biased region" description="Polar residues" evidence="4">
    <location>
        <begin position="625"/>
        <end position="634"/>
    </location>
</feature>
<dbReference type="GO" id="GO:0016020">
    <property type="term" value="C:membrane"/>
    <property type="evidence" value="ECO:0007669"/>
    <property type="project" value="TreeGrafter"/>
</dbReference>
<evidence type="ECO:0000256" key="4">
    <source>
        <dbReference type="SAM" id="MobiDB-lite"/>
    </source>
</evidence>
<keyword evidence="1" id="KW-0808">Transferase</keyword>
<dbReference type="Proteomes" id="UP000693970">
    <property type="component" value="Unassembled WGS sequence"/>
</dbReference>
<feature type="compositionally biased region" description="Polar residues" evidence="4">
    <location>
        <begin position="159"/>
        <end position="169"/>
    </location>
</feature>
<feature type="domain" description="PI3K/PI4K catalytic" evidence="5">
    <location>
        <begin position="724"/>
        <end position="1020"/>
    </location>
</feature>
<evidence type="ECO:0000313" key="6">
    <source>
        <dbReference type="EMBL" id="KAG7356702.1"/>
    </source>
</evidence>
<evidence type="ECO:0000313" key="7">
    <source>
        <dbReference type="Proteomes" id="UP000693970"/>
    </source>
</evidence>